<feature type="compositionally biased region" description="Low complexity" evidence="10">
    <location>
        <begin position="635"/>
        <end position="644"/>
    </location>
</feature>
<keyword evidence="7" id="KW-0869">Chloride channel</keyword>
<dbReference type="KEGG" id="avc:NCTC10951_00647"/>
<name>A0A448PIR8_ACTVI</name>
<gene>
    <name evidence="12" type="primary">clcA_1</name>
    <name evidence="12" type="ORF">NCTC10951_00647</name>
</gene>
<keyword evidence="4 11" id="KW-1133">Transmembrane helix</keyword>
<feature type="transmembrane region" description="Helical" evidence="11">
    <location>
        <begin position="25"/>
        <end position="49"/>
    </location>
</feature>
<sequence>MTGTWKRLSQPLSGHAGSLFRHHRLGLYILAVLVGLTSGLGAVLFRLGIDAWSQLLSGADDYTLSMGPSVGWLAPLGTWFVLLTPVISGLIVGPLMSRLGHTPTGHGVAGVIWSTRHRDGTMAPLPALAMTTSSALTIGGGGSVGPEGPIAELGASTANLIGRGLRLPKLPVRYLAAAGTAAGIAAAFNAPLAGAFFALEVVLMGFSADAFIVIVLACVASTVLSHHLLGTTLSLSLPYLDLSGDAQLGWVALLGVAGGGVGIGFMRLRFIVLDALTRAWQRLGVPIWARPGIGGLAVGAVLLVLPEMYGESSAALNRALAGRYTLALLLILCVGKMLATSMTLGMGFVGGVFAPSLFIGGTLGAAFGTLVAPSYAPAAGVFGVIGMGAVFAGAARAPMTAVLLIIEMTGQHALLLPLMLATVLATFISRFLSRGTLFTEELRRRGEDVEDPMTTTLLGRTRASRLMVGPPAVLESTTTVREAAALMSRHSASVLPVVAAGADRGHELLGCVTAAQLTGALLGDASDDVGDGPRPETRVADLPLASDRLSCEAEATDVLEALTRTRLEGIPVVAPASGPGTEQLVGWVCQRIVVERIYEVQAQARAAAATYTSLGSRLQDRWHARPAARRRMSRISRISRVSSRGSRRSRRR</sequence>
<reference evidence="12 13" key="1">
    <citation type="submission" date="2018-12" db="EMBL/GenBank/DDBJ databases">
        <authorList>
            <consortium name="Pathogen Informatics"/>
        </authorList>
    </citation>
    <scope>NUCLEOTIDE SEQUENCE [LARGE SCALE GENOMIC DNA]</scope>
    <source>
        <strain evidence="12 13">NCTC10951</strain>
    </source>
</reference>
<evidence type="ECO:0000256" key="6">
    <source>
        <dbReference type="ARBA" id="ARBA00023136"/>
    </source>
</evidence>
<keyword evidence="2" id="KW-0813">Transport</keyword>
<evidence type="ECO:0000256" key="5">
    <source>
        <dbReference type="ARBA" id="ARBA00023065"/>
    </source>
</evidence>
<feature type="transmembrane region" description="Helical" evidence="11">
    <location>
        <begin position="412"/>
        <end position="433"/>
    </location>
</feature>
<evidence type="ECO:0000256" key="3">
    <source>
        <dbReference type="ARBA" id="ARBA00022692"/>
    </source>
</evidence>
<keyword evidence="8" id="KW-0868">Chloride</keyword>
<dbReference type="PRINTS" id="PR00762">
    <property type="entry name" value="CLCHANNEL"/>
</dbReference>
<evidence type="ECO:0000256" key="11">
    <source>
        <dbReference type="SAM" id="Phobius"/>
    </source>
</evidence>
<evidence type="ECO:0000256" key="4">
    <source>
        <dbReference type="ARBA" id="ARBA00022989"/>
    </source>
</evidence>
<dbReference type="SUPFAM" id="SSF81340">
    <property type="entry name" value="Clc chloride channel"/>
    <property type="match status" value="1"/>
</dbReference>
<evidence type="ECO:0000256" key="8">
    <source>
        <dbReference type="ARBA" id="ARBA00023214"/>
    </source>
</evidence>
<dbReference type="OrthoDB" id="9767361at2"/>
<evidence type="ECO:0000256" key="7">
    <source>
        <dbReference type="ARBA" id="ARBA00023173"/>
    </source>
</evidence>
<dbReference type="InterPro" id="IPR014743">
    <property type="entry name" value="Cl-channel_core"/>
</dbReference>
<feature type="region of interest" description="Disordered" evidence="10">
    <location>
        <begin position="622"/>
        <end position="652"/>
    </location>
</feature>
<feature type="transmembrane region" description="Helical" evidence="11">
    <location>
        <begin position="69"/>
        <end position="92"/>
    </location>
</feature>
<dbReference type="InterPro" id="IPR000644">
    <property type="entry name" value="CBS_dom"/>
</dbReference>
<dbReference type="Gene3D" id="3.10.580.10">
    <property type="entry name" value="CBS-domain"/>
    <property type="match status" value="1"/>
</dbReference>
<organism evidence="12 13">
    <name type="scientific">Actinomyces viscosus</name>
    <dbReference type="NCBI Taxonomy" id="1656"/>
    <lineage>
        <taxon>Bacteria</taxon>
        <taxon>Bacillati</taxon>
        <taxon>Actinomycetota</taxon>
        <taxon>Actinomycetes</taxon>
        <taxon>Actinomycetales</taxon>
        <taxon>Actinomycetaceae</taxon>
        <taxon>Actinomyces</taxon>
    </lineage>
</organism>
<dbReference type="InterPro" id="IPR046342">
    <property type="entry name" value="CBS_dom_sf"/>
</dbReference>
<dbReference type="SUPFAM" id="SSF54631">
    <property type="entry name" value="CBS-domain pair"/>
    <property type="match status" value="1"/>
</dbReference>
<feature type="compositionally biased region" description="Basic residues" evidence="10">
    <location>
        <begin position="624"/>
        <end position="634"/>
    </location>
</feature>
<dbReference type="GO" id="GO:0005254">
    <property type="term" value="F:chloride channel activity"/>
    <property type="evidence" value="ECO:0007669"/>
    <property type="project" value="UniProtKB-KW"/>
</dbReference>
<evidence type="ECO:0000256" key="2">
    <source>
        <dbReference type="ARBA" id="ARBA00022448"/>
    </source>
</evidence>
<dbReference type="CDD" id="cd02205">
    <property type="entry name" value="CBS_pair_SF"/>
    <property type="match status" value="1"/>
</dbReference>
<dbReference type="AlphaFoldDB" id="A0A448PIR8"/>
<keyword evidence="9" id="KW-0407">Ion channel</keyword>
<dbReference type="EMBL" id="LR134477">
    <property type="protein sequence ID" value="VEI14773.1"/>
    <property type="molecule type" value="Genomic_DNA"/>
</dbReference>
<feature type="transmembrane region" description="Helical" evidence="11">
    <location>
        <begin position="211"/>
        <end position="236"/>
    </location>
</feature>
<feature type="transmembrane region" description="Helical" evidence="11">
    <location>
        <begin position="174"/>
        <end position="199"/>
    </location>
</feature>
<accession>A0A448PIR8</accession>
<dbReference type="GO" id="GO:0034707">
    <property type="term" value="C:chloride channel complex"/>
    <property type="evidence" value="ECO:0007669"/>
    <property type="project" value="UniProtKB-KW"/>
</dbReference>
<keyword evidence="6 11" id="KW-0472">Membrane</keyword>
<dbReference type="CDD" id="cd00400">
    <property type="entry name" value="Voltage_gated_ClC"/>
    <property type="match status" value="1"/>
</dbReference>
<dbReference type="Pfam" id="PF00654">
    <property type="entry name" value="Voltage_CLC"/>
    <property type="match status" value="1"/>
</dbReference>
<proteinExistence type="predicted"/>
<dbReference type="InterPro" id="IPR050368">
    <property type="entry name" value="ClC-type_chloride_channel"/>
</dbReference>
<dbReference type="RefSeq" id="WP_126413376.1">
    <property type="nucleotide sequence ID" value="NZ_JASPER010000068.1"/>
</dbReference>
<comment type="subcellular location">
    <subcellularLocation>
        <location evidence="1">Membrane</location>
        <topology evidence="1">Multi-pass membrane protein</topology>
    </subcellularLocation>
</comment>
<keyword evidence="5" id="KW-0406">Ion transport</keyword>
<keyword evidence="3 11" id="KW-0812">Transmembrane</keyword>
<feature type="transmembrane region" description="Helical" evidence="11">
    <location>
        <begin position="248"/>
        <end position="267"/>
    </location>
</feature>
<dbReference type="SMART" id="SM00116">
    <property type="entry name" value="CBS"/>
    <property type="match status" value="2"/>
</dbReference>
<feature type="transmembrane region" description="Helical" evidence="11">
    <location>
        <begin position="326"/>
        <end position="346"/>
    </location>
</feature>
<evidence type="ECO:0000313" key="13">
    <source>
        <dbReference type="Proteomes" id="UP000268658"/>
    </source>
</evidence>
<dbReference type="PROSITE" id="PS51371">
    <property type="entry name" value="CBS"/>
    <property type="match status" value="1"/>
</dbReference>
<dbReference type="Gene3D" id="1.10.3080.10">
    <property type="entry name" value="Clc chloride channel"/>
    <property type="match status" value="1"/>
</dbReference>
<dbReference type="Proteomes" id="UP000268658">
    <property type="component" value="Chromosome"/>
</dbReference>
<evidence type="ECO:0000256" key="1">
    <source>
        <dbReference type="ARBA" id="ARBA00004141"/>
    </source>
</evidence>
<evidence type="ECO:0000256" key="10">
    <source>
        <dbReference type="SAM" id="MobiDB-lite"/>
    </source>
</evidence>
<feature type="transmembrane region" description="Helical" evidence="11">
    <location>
        <begin position="379"/>
        <end position="406"/>
    </location>
</feature>
<evidence type="ECO:0000256" key="9">
    <source>
        <dbReference type="ARBA" id="ARBA00023303"/>
    </source>
</evidence>
<evidence type="ECO:0000313" key="12">
    <source>
        <dbReference type="EMBL" id="VEI14773.1"/>
    </source>
</evidence>
<dbReference type="PANTHER" id="PTHR43427">
    <property type="entry name" value="CHLORIDE CHANNEL PROTEIN CLC-E"/>
    <property type="match status" value="1"/>
</dbReference>
<feature type="transmembrane region" description="Helical" evidence="11">
    <location>
        <begin position="352"/>
        <end position="372"/>
    </location>
</feature>
<dbReference type="PANTHER" id="PTHR43427:SF6">
    <property type="entry name" value="CHLORIDE CHANNEL PROTEIN CLC-E"/>
    <property type="match status" value="1"/>
</dbReference>
<feature type="transmembrane region" description="Helical" evidence="11">
    <location>
        <begin position="287"/>
        <end position="305"/>
    </location>
</feature>
<dbReference type="Pfam" id="PF00571">
    <property type="entry name" value="CBS"/>
    <property type="match status" value="1"/>
</dbReference>
<dbReference type="InterPro" id="IPR001807">
    <property type="entry name" value="ClC"/>
</dbReference>
<protein>
    <submittedName>
        <fullName evidence="12">H(+)/Cl(-) exchange transporter ClcA</fullName>
    </submittedName>
</protein>